<dbReference type="Gene3D" id="1.25.40.10">
    <property type="entry name" value="Tetratricopeptide repeat domain"/>
    <property type="match status" value="1"/>
</dbReference>
<reference evidence="2" key="2">
    <citation type="journal article" date="2007" name="Science">
        <title>Draft genome sequence of the sexually transmitted pathogen Trichomonas vaginalis.</title>
        <authorList>
            <person name="Carlton J.M."/>
            <person name="Hirt R.P."/>
            <person name="Silva J.C."/>
            <person name="Delcher A.L."/>
            <person name="Schatz M."/>
            <person name="Zhao Q."/>
            <person name="Wortman J.R."/>
            <person name="Bidwell S.L."/>
            <person name="Alsmark U.C.M."/>
            <person name="Besteiro S."/>
            <person name="Sicheritz-Ponten T."/>
            <person name="Noel C.J."/>
            <person name="Dacks J.B."/>
            <person name="Foster P.G."/>
            <person name="Simillion C."/>
            <person name="Van de Peer Y."/>
            <person name="Miranda-Saavedra D."/>
            <person name="Barton G.J."/>
            <person name="Westrop G.D."/>
            <person name="Mueller S."/>
            <person name="Dessi D."/>
            <person name="Fiori P.L."/>
            <person name="Ren Q."/>
            <person name="Paulsen I."/>
            <person name="Zhang H."/>
            <person name="Bastida-Corcuera F.D."/>
            <person name="Simoes-Barbosa A."/>
            <person name="Brown M.T."/>
            <person name="Hayes R.D."/>
            <person name="Mukherjee M."/>
            <person name="Okumura C.Y."/>
            <person name="Schneider R."/>
            <person name="Smith A.J."/>
            <person name="Vanacova S."/>
            <person name="Villalvazo M."/>
            <person name="Haas B.J."/>
            <person name="Pertea M."/>
            <person name="Feldblyum T.V."/>
            <person name="Utterback T.R."/>
            <person name="Shu C.L."/>
            <person name="Osoegawa K."/>
            <person name="de Jong P.J."/>
            <person name="Hrdy I."/>
            <person name="Horvathova L."/>
            <person name="Zubacova Z."/>
            <person name="Dolezal P."/>
            <person name="Malik S.B."/>
            <person name="Logsdon J.M. Jr."/>
            <person name="Henze K."/>
            <person name="Gupta A."/>
            <person name="Wang C.C."/>
            <person name="Dunne R.L."/>
            <person name="Upcroft J.A."/>
            <person name="Upcroft P."/>
            <person name="White O."/>
            <person name="Salzberg S.L."/>
            <person name="Tang P."/>
            <person name="Chiu C.-H."/>
            <person name="Lee Y.-S."/>
            <person name="Embley T.M."/>
            <person name="Coombs G.H."/>
            <person name="Mottram J.C."/>
            <person name="Tachezy J."/>
            <person name="Fraser-Liggett C.M."/>
            <person name="Johnson P.J."/>
        </authorList>
    </citation>
    <scope>NUCLEOTIDE SEQUENCE [LARGE SCALE GENOMIC DNA]</scope>
    <source>
        <strain evidence="2">G3</strain>
    </source>
</reference>
<dbReference type="VEuPathDB" id="TrichDB:TVAG_301320"/>
<dbReference type="SMR" id="A2E5F4"/>
<dbReference type="EMBL" id="DS113307">
    <property type="protein sequence ID" value="EAY12115.1"/>
    <property type="molecule type" value="Genomic_DNA"/>
</dbReference>
<reference evidence="2" key="1">
    <citation type="submission" date="2006-10" db="EMBL/GenBank/DDBJ databases">
        <authorList>
            <person name="Amadeo P."/>
            <person name="Zhao Q."/>
            <person name="Wortman J."/>
            <person name="Fraser-Liggett C."/>
            <person name="Carlton J."/>
        </authorList>
    </citation>
    <scope>NUCLEOTIDE SEQUENCE</scope>
    <source>
        <strain evidence="2">G3</strain>
    </source>
</reference>
<dbReference type="KEGG" id="tva:4770077"/>
<dbReference type="InterPro" id="IPR011990">
    <property type="entry name" value="TPR-like_helical_dom_sf"/>
</dbReference>
<dbReference type="Proteomes" id="UP000001542">
    <property type="component" value="Unassembled WGS sequence"/>
</dbReference>
<sequence>MQHPNFIRIPCGTMHRIFTWYHVAIDFNTQPMINCFYQMANLYGMAATPLFLLFDYSLLPEEIITFIQGMTVLDRDVIGPLVHYHFKKSAAEKTMLVNQINNLESEYQRYQMIYSQTEQRNRILISKTTENESRKQSLVAELQDIESKCSDLQQSLDNIRANSNKSNDILQKSVIDTRQTNMDIDDMELNIQALKKQLEDSAQLKAQLAQQQQELEKKMFNDDKKVFNSEQTQEQESSHNEIVVSRENYVEPLLKPVDFNDKDFETAFINKNDLKFDLAVTPSLKYSLDTEGTLRMAELHILWRNCQNGNARALTDYGTHILRTDPLSFDLGMNYLEMAVEHDEPYALYNLASLIQNGKIGGTKEEVAFLLAKAAKFGEPNSVSIVKSCVKVVEL</sequence>
<evidence type="ECO:0000313" key="3">
    <source>
        <dbReference type="Proteomes" id="UP000001542"/>
    </source>
</evidence>
<evidence type="ECO:0000313" key="2">
    <source>
        <dbReference type="EMBL" id="EAY12115.1"/>
    </source>
</evidence>
<dbReference type="RefSeq" id="XP_001324338.1">
    <property type="nucleotide sequence ID" value="XM_001324303.1"/>
</dbReference>
<keyword evidence="1" id="KW-0175">Coiled coil</keyword>
<feature type="coiled-coil region" evidence="1">
    <location>
        <begin position="93"/>
        <end position="221"/>
    </location>
</feature>
<dbReference type="InParanoid" id="A2E5F4"/>
<name>A2E5F4_TRIV3</name>
<gene>
    <name evidence="2" type="ORF">TVAG_301320</name>
</gene>
<evidence type="ECO:0000256" key="1">
    <source>
        <dbReference type="SAM" id="Coils"/>
    </source>
</evidence>
<dbReference type="SUPFAM" id="SSF81901">
    <property type="entry name" value="HCP-like"/>
    <property type="match status" value="1"/>
</dbReference>
<keyword evidence="3" id="KW-1185">Reference proteome</keyword>
<proteinExistence type="predicted"/>
<accession>A2E5F4</accession>
<organism evidence="2 3">
    <name type="scientific">Trichomonas vaginalis (strain ATCC PRA-98 / G3)</name>
    <dbReference type="NCBI Taxonomy" id="412133"/>
    <lineage>
        <taxon>Eukaryota</taxon>
        <taxon>Metamonada</taxon>
        <taxon>Parabasalia</taxon>
        <taxon>Trichomonadida</taxon>
        <taxon>Trichomonadidae</taxon>
        <taxon>Trichomonas</taxon>
    </lineage>
</organism>
<protein>
    <submittedName>
        <fullName evidence="2">Uncharacterized protein</fullName>
    </submittedName>
</protein>
<dbReference type="VEuPathDB" id="TrichDB:TVAGG3_0069660"/>
<dbReference type="AlphaFoldDB" id="A2E5F4"/>